<keyword evidence="4" id="KW-0472">Membrane</keyword>
<evidence type="ECO:0000256" key="2">
    <source>
        <dbReference type="ARBA" id="ARBA00022801"/>
    </source>
</evidence>
<name>A0A061R906_9CHLO</name>
<accession>A0A061R906</accession>
<comment type="similarity">
    <text evidence="1">Belongs to the histidine acid phosphatase family.</text>
</comment>
<dbReference type="AlphaFoldDB" id="A0A061R906"/>
<feature type="region of interest" description="Disordered" evidence="3">
    <location>
        <begin position="453"/>
        <end position="474"/>
    </location>
</feature>
<dbReference type="PANTHER" id="PTHR11567:SF110">
    <property type="entry name" value="2-PHOSPHOXYLOSE PHOSPHATASE 1"/>
    <property type="match status" value="1"/>
</dbReference>
<dbReference type="InterPro" id="IPR000560">
    <property type="entry name" value="His_Pase_clade-2"/>
</dbReference>
<dbReference type="Pfam" id="PF00328">
    <property type="entry name" value="His_Phos_2"/>
    <property type="match status" value="1"/>
</dbReference>
<evidence type="ECO:0000256" key="4">
    <source>
        <dbReference type="SAM" id="Phobius"/>
    </source>
</evidence>
<dbReference type="SUPFAM" id="SSF53254">
    <property type="entry name" value="Phosphoglycerate mutase-like"/>
    <property type="match status" value="1"/>
</dbReference>
<dbReference type="EMBL" id="GBEZ01017919">
    <property type="protein sequence ID" value="JAC68463.1"/>
    <property type="molecule type" value="Transcribed_RNA"/>
</dbReference>
<keyword evidence="4" id="KW-1133">Transmembrane helix</keyword>
<dbReference type="CDD" id="cd07061">
    <property type="entry name" value="HP_HAP_like"/>
    <property type="match status" value="1"/>
</dbReference>
<keyword evidence="4" id="KW-0812">Transmembrane</keyword>
<evidence type="ECO:0000256" key="1">
    <source>
        <dbReference type="ARBA" id="ARBA00005375"/>
    </source>
</evidence>
<evidence type="ECO:0000313" key="5">
    <source>
        <dbReference type="EMBL" id="JAC68463.1"/>
    </source>
</evidence>
<sequence>SAQTTAGGKLLQVQVVTRHGARTRLSKHADTLAEGGAVLTREGENQMRQVGASLRKQYLSDELLGELQHWDSDVWVVSSNLDRTIASAMSVNAGIWPSDNTKHNFSGFVPIHTLGKTDDITIRAYRNCPRFLKEVQALHDSEEFSAKRVENRKFLEKLATIFPEFSVPDIDNHPSFVPLEELWNAYDSIRVGASTLQQKQLSNEDKIQLSRLASWVEHRRYGTTTAGVKLGANLWKEIFARCETIVRKSHGPSEVHSPYPPHRYIHYSAHYPTILSMLTCLRILTRAVESDSSSQLLPDYGAALVVEVWQAEGNFSRGESVFIKMRLSMSHEVPISKAPYIDLGSRCEEASLEFGYSGRSCPLQVLLQMMTETPDWPANDYQWCTVCDNHEATPCLLGELVETRSSSNISTGASLAVCAIVSIVLGTALGFFAALYIQRRRRGEGTNAMLAGTESSAPLETNGESHQVQLSTSA</sequence>
<organism evidence="5">
    <name type="scientific">Tetraselmis sp. GSL018</name>
    <dbReference type="NCBI Taxonomy" id="582737"/>
    <lineage>
        <taxon>Eukaryota</taxon>
        <taxon>Viridiplantae</taxon>
        <taxon>Chlorophyta</taxon>
        <taxon>core chlorophytes</taxon>
        <taxon>Chlorodendrophyceae</taxon>
        <taxon>Chlorodendrales</taxon>
        <taxon>Chlorodendraceae</taxon>
        <taxon>Tetraselmis</taxon>
    </lineage>
</organism>
<feature type="transmembrane region" description="Helical" evidence="4">
    <location>
        <begin position="413"/>
        <end position="437"/>
    </location>
</feature>
<dbReference type="GO" id="GO:0016791">
    <property type="term" value="F:phosphatase activity"/>
    <property type="evidence" value="ECO:0007669"/>
    <property type="project" value="TreeGrafter"/>
</dbReference>
<proteinExistence type="inferred from homology"/>
<dbReference type="PANTHER" id="PTHR11567">
    <property type="entry name" value="ACID PHOSPHATASE-RELATED"/>
    <property type="match status" value="1"/>
</dbReference>
<reference evidence="5" key="1">
    <citation type="submission" date="2014-05" db="EMBL/GenBank/DDBJ databases">
        <title>The transcriptome of the halophilic microalga Tetraselmis sp. GSL018 isolated from the Great Salt Lake, Utah.</title>
        <authorList>
            <person name="Jinkerson R.E."/>
            <person name="D'Adamo S."/>
            <person name="Posewitz M.C."/>
        </authorList>
    </citation>
    <scope>NUCLEOTIDE SEQUENCE</scope>
    <source>
        <strain evidence="5">GSL018</strain>
    </source>
</reference>
<feature type="non-terminal residue" evidence="5">
    <location>
        <position position="1"/>
    </location>
</feature>
<protein>
    <submittedName>
        <fullName evidence="5">Acid phosphatase</fullName>
    </submittedName>
</protein>
<gene>
    <name evidence="5" type="primary">ACP</name>
    <name evidence="5" type="ORF">TSPGSL018_8654</name>
</gene>
<dbReference type="InterPro" id="IPR050645">
    <property type="entry name" value="Histidine_acid_phosphatase"/>
</dbReference>
<dbReference type="Gene3D" id="3.40.50.1240">
    <property type="entry name" value="Phosphoglycerate mutase-like"/>
    <property type="match status" value="1"/>
</dbReference>
<dbReference type="InterPro" id="IPR029033">
    <property type="entry name" value="His_PPase_superfam"/>
</dbReference>
<keyword evidence="2" id="KW-0378">Hydrolase</keyword>
<evidence type="ECO:0000256" key="3">
    <source>
        <dbReference type="SAM" id="MobiDB-lite"/>
    </source>
</evidence>